<name>A0ABQ1R7X3_9ALTE</name>
<comment type="caution">
    <text evidence="2">The sequence shown here is derived from an EMBL/GenBank/DDBJ whole genome shotgun (WGS) entry which is preliminary data.</text>
</comment>
<dbReference type="InterPro" id="IPR048120">
    <property type="entry name" value="Integrase-like"/>
</dbReference>
<organism evidence="2 3">
    <name type="scientific">Lacimicrobium alkaliphilum</name>
    <dbReference type="NCBI Taxonomy" id="1526571"/>
    <lineage>
        <taxon>Bacteria</taxon>
        <taxon>Pseudomonadati</taxon>
        <taxon>Pseudomonadota</taxon>
        <taxon>Gammaproteobacteria</taxon>
        <taxon>Alteromonadales</taxon>
        <taxon>Alteromonadaceae</taxon>
        <taxon>Lacimicrobium</taxon>
    </lineage>
</organism>
<protein>
    <submittedName>
        <fullName evidence="2">Integrase</fullName>
    </submittedName>
</protein>
<dbReference type="SUPFAM" id="SSF56349">
    <property type="entry name" value="DNA breaking-rejoining enzymes"/>
    <property type="match status" value="1"/>
</dbReference>
<dbReference type="NCBIfam" id="NF041502">
    <property type="entry name" value="integrase_1"/>
    <property type="match status" value="1"/>
</dbReference>
<gene>
    <name evidence="2" type="ORF">GCM10011357_16150</name>
</gene>
<sequence length="494" mass="56068">MGYEFDINSDKWKLNSDITFKLNAFDVLEPNTRKGFRLALSRYAEELAGKTTQGIVSYLKEYMKVTGERAVSVNGLSNYRSTLKGDTESHLGALRAFFYAWHDWEFPGVSKEVVDYLESLTLKGIVKGKAVKGRCPYSGAYTPNEQVALIEWVSGAFSKGTISLTQYALFLSLMMTGRRAVQIRALTIGDIVVRESKDKTQYFLNVPRVKQKTSEFREEFRLIPITDDLYWILKNQADASVKRVETKLGQKLPEPDKRSLPLFLDTKIFNGLTSLEHLRSEQGYKQDYLFMTASECGGEIRKLSIANQAISERTGEYIHITSRRFRYTKGTNFSRRGVHGIVLAEALDHSDKQHVGVYVENTVETAEAIDEVMAPFLAHLAQAFQGDLINSERDAIRAADPRSRIRNNRENAIGSCGTSSFCASGFRACYTCVNFQPWRDGPHKEVRDDLIKERMHQRENQVSEFVIQSTDRLLIAVEQVILMCDAKQGELTHE</sequence>
<dbReference type="InterPro" id="IPR011010">
    <property type="entry name" value="DNA_brk_join_enz"/>
</dbReference>
<keyword evidence="3" id="KW-1185">Reference proteome</keyword>
<evidence type="ECO:0000256" key="1">
    <source>
        <dbReference type="ARBA" id="ARBA00023172"/>
    </source>
</evidence>
<accession>A0ABQ1R7X3</accession>
<dbReference type="Proteomes" id="UP000614272">
    <property type="component" value="Unassembled WGS sequence"/>
</dbReference>
<keyword evidence="1" id="KW-0233">DNA recombination</keyword>
<dbReference type="RefSeq" id="WP_229748093.1">
    <property type="nucleotide sequence ID" value="NZ_BMGJ01000005.1"/>
</dbReference>
<proteinExistence type="predicted"/>
<dbReference type="EMBL" id="BMGJ01000005">
    <property type="protein sequence ID" value="GGD61584.1"/>
    <property type="molecule type" value="Genomic_DNA"/>
</dbReference>
<evidence type="ECO:0000313" key="2">
    <source>
        <dbReference type="EMBL" id="GGD61584.1"/>
    </source>
</evidence>
<dbReference type="InterPro" id="IPR013762">
    <property type="entry name" value="Integrase-like_cat_sf"/>
</dbReference>
<reference evidence="3" key="1">
    <citation type="journal article" date="2019" name="Int. J. Syst. Evol. Microbiol.">
        <title>The Global Catalogue of Microorganisms (GCM) 10K type strain sequencing project: providing services to taxonomists for standard genome sequencing and annotation.</title>
        <authorList>
            <consortium name="The Broad Institute Genomics Platform"/>
            <consortium name="The Broad Institute Genome Sequencing Center for Infectious Disease"/>
            <person name="Wu L."/>
            <person name="Ma J."/>
        </authorList>
    </citation>
    <scope>NUCLEOTIDE SEQUENCE [LARGE SCALE GENOMIC DNA]</scope>
    <source>
        <strain evidence="3">CGMCC 1.12923</strain>
    </source>
</reference>
<dbReference type="Gene3D" id="1.10.443.10">
    <property type="entry name" value="Intergrase catalytic core"/>
    <property type="match status" value="1"/>
</dbReference>
<evidence type="ECO:0000313" key="3">
    <source>
        <dbReference type="Proteomes" id="UP000614272"/>
    </source>
</evidence>